<comment type="caution">
    <text evidence="1">The sequence shown here is derived from an EMBL/GenBank/DDBJ whole genome shotgun (WGS) entry which is preliminary data.</text>
</comment>
<dbReference type="AlphaFoldDB" id="A0AAW1JFR9"/>
<dbReference type="EMBL" id="JASPKY010000397">
    <property type="protein sequence ID" value="KAK9702197.1"/>
    <property type="molecule type" value="Genomic_DNA"/>
</dbReference>
<reference evidence="1 2" key="1">
    <citation type="journal article" date="2024" name="BMC Genomics">
        <title>De novo assembly and annotation of Popillia japonica's genome with initial clues to its potential as an invasive pest.</title>
        <authorList>
            <person name="Cucini C."/>
            <person name="Boschi S."/>
            <person name="Funari R."/>
            <person name="Cardaioli E."/>
            <person name="Iannotti N."/>
            <person name="Marturano G."/>
            <person name="Paoli F."/>
            <person name="Bruttini M."/>
            <person name="Carapelli A."/>
            <person name="Frati F."/>
            <person name="Nardi F."/>
        </authorList>
    </citation>
    <scope>NUCLEOTIDE SEQUENCE [LARGE SCALE GENOMIC DNA]</scope>
    <source>
        <strain evidence="1">DMR45628</strain>
    </source>
</reference>
<proteinExistence type="predicted"/>
<protein>
    <submittedName>
        <fullName evidence="1">Uncharacterized protein</fullName>
    </submittedName>
</protein>
<accession>A0AAW1JFR9</accession>
<dbReference type="Proteomes" id="UP001458880">
    <property type="component" value="Unassembled WGS sequence"/>
</dbReference>
<keyword evidence="2" id="KW-1185">Reference proteome</keyword>
<sequence length="178" mass="19144">MTTLPLLMAEAIEEVFANLTLTQEDDAPHTAIRVAVPIIVESGETAAVAVRADNCLAGELLLFEGRSFKENGAELLVFEGGMVDPDINEILVCNVGSRAIRLKGGRVLLRCSKNHFGDLAKVSSVLDNSCLDFEQVEMEGVGEADKQALIGILRANSSSFSKGGRIQAVSLKAIWIWD</sequence>
<name>A0AAW1JFR9_POPJA</name>
<organism evidence="1 2">
    <name type="scientific">Popillia japonica</name>
    <name type="common">Japanese beetle</name>
    <dbReference type="NCBI Taxonomy" id="7064"/>
    <lineage>
        <taxon>Eukaryota</taxon>
        <taxon>Metazoa</taxon>
        <taxon>Ecdysozoa</taxon>
        <taxon>Arthropoda</taxon>
        <taxon>Hexapoda</taxon>
        <taxon>Insecta</taxon>
        <taxon>Pterygota</taxon>
        <taxon>Neoptera</taxon>
        <taxon>Endopterygota</taxon>
        <taxon>Coleoptera</taxon>
        <taxon>Polyphaga</taxon>
        <taxon>Scarabaeiformia</taxon>
        <taxon>Scarabaeidae</taxon>
        <taxon>Rutelinae</taxon>
        <taxon>Popillia</taxon>
    </lineage>
</organism>
<evidence type="ECO:0000313" key="2">
    <source>
        <dbReference type="Proteomes" id="UP001458880"/>
    </source>
</evidence>
<evidence type="ECO:0000313" key="1">
    <source>
        <dbReference type="EMBL" id="KAK9702197.1"/>
    </source>
</evidence>
<gene>
    <name evidence="1" type="ORF">QE152_g30114</name>
</gene>